<feature type="chain" id="PRO_5046517114" evidence="2">
    <location>
        <begin position="23"/>
        <end position="323"/>
    </location>
</feature>
<dbReference type="SUPFAM" id="SSF53850">
    <property type="entry name" value="Periplasmic binding protein-like II"/>
    <property type="match status" value="1"/>
</dbReference>
<evidence type="ECO:0000256" key="2">
    <source>
        <dbReference type="SAM" id="SignalP"/>
    </source>
</evidence>
<dbReference type="PANTHER" id="PTHR42928:SF1">
    <property type="entry name" value="BLR4371 PROTEIN"/>
    <property type="match status" value="1"/>
</dbReference>
<dbReference type="Gene3D" id="3.40.190.10">
    <property type="entry name" value="Periplasmic binding protein-like II"/>
    <property type="match status" value="1"/>
</dbReference>
<sequence length="323" mass="33350">MMRARRTAAAAAALLLTAGTGACSGAAGSDEAGTSELTGDVTMVVPFGAGGGSDIAGRTIAAGLEAATGATITVENRDGGAGAIGYTYLLSKQGDPNYLLATETALLSLPMTADTEYHYTDFTPIMSIGEDFTLLVVAPDSPFDGCADAVEAAKEQRVVAGVSGAASLDNAVFAMVEQDTGAEFDRVPFESGGEVMASLIAGRIDIASLNPSEVLGQLESGDLRALCVAADERYDYDALSQIPTAKEEGIDVSYGQFRGVIAPGGITEEAAAHWEDAGREFVAGDAYDDYIAANLLQPGPLYGAEFRAYLDDNRASLEEVMNP</sequence>
<evidence type="ECO:0000313" key="4">
    <source>
        <dbReference type="Proteomes" id="UP001595923"/>
    </source>
</evidence>
<dbReference type="RefSeq" id="WP_378570378.1">
    <property type="nucleotide sequence ID" value="NZ_JBHSFQ010000001.1"/>
</dbReference>
<comment type="similarity">
    <text evidence="1">Belongs to the UPF0065 (bug) family.</text>
</comment>
<dbReference type="Gene3D" id="3.40.190.150">
    <property type="entry name" value="Bordetella uptake gene, domain 1"/>
    <property type="match status" value="1"/>
</dbReference>
<dbReference type="CDD" id="cd07012">
    <property type="entry name" value="PBP2_Bug_TTT"/>
    <property type="match status" value="1"/>
</dbReference>
<reference evidence="4" key="1">
    <citation type="journal article" date="2019" name="Int. J. Syst. Evol. Microbiol.">
        <title>The Global Catalogue of Microorganisms (GCM) 10K type strain sequencing project: providing services to taxonomists for standard genome sequencing and annotation.</title>
        <authorList>
            <consortium name="The Broad Institute Genomics Platform"/>
            <consortium name="The Broad Institute Genome Sequencing Center for Infectious Disease"/>
            <person name="Wu L."/>
            <person name="Ma J."/>
        </authorList>
    </citation>
    <scope>NUCLEOTIDE SEQUENCE [LARGE SCALE GENOMIC DNA]</scope>
    <source>
        <strain evidence="4">XZYJ18</strain>
    </source>
</reference>
<comment type="caution">
    <text evidence="3">The sequence shown here is derived from an EMBL/GenBank/DDBJ whole genome shotgun (WGS) entry which is preliminary data.</text>
</comment>
<proteinExistence type="inferred from homology"/>
<accession>A0ABV9DN62</accession>
<name>A0ABV9DN62_9ACTN</name>
<dbReference type="PROSITE" id="PS51257">
    <property type="entry name" value="PROKAR_LIPOPROTEIN"/>
    <property type="match status" value="1"/>
</dbReference>
<keyword evidence="2" id="KW-0732">Signal</keyword>
<dbReference type="Pfam" id="PF03401">
    <property type="entry name" value="TctC"/>
    <property type="match status" value="1"/>
</dbReference>
<evidence type="ECO:0000313" key="3">
    <source>
        <dbReference type="EMBL" id="MFC4560324.1"/>
    </source>
</evidence>
<keyword evidence="4" id="KW-1185">Reference proteome</keyword>
<dbReference type="PANTHER" id="PTHR42928">
    <property type="entry name" value="TRICARBOXYLATE-BINDING PROTEIN"/>
    <property type="match status" value="1"/>
</dbReference>
<protein>
    <submittedName>
        <fullName evidence="3">Tripartite tricarboxylate transporter substrate binding protein</fullName>
    </submittedName>
</protein>
<dbReference type="EMBL" id="JBHSFQ010000001">
    <property type="protein sequence ID" value="MFC4560324.1"/>
    <property type="molecule type" value="Genomic_DNA"/>
</dbReference>
<dbReference type="InterPro" id="IPR005064">
    <property type="entry name" value="BUG"/>
</dbReference>
<dbReference type="Proteomes" id="UP001595923">
    <property type="component" value="Unassembled WGS sequence"/>
</dbReference>
<dbReference type="PIRSF" id="PIRSF017082">
    <property type="entry name" value="YflP"/>
    <property type="match status" value="1"/>
</dbReference>
<organism evidence="3 4">
    <name type="scientific">Nocardiopsis mangrovi</name>
    <dbReference type="NCBI Taxonomy" id="1179818"/>
    <lineage>
        <taxon>Bacteria</taxon>
        <taxon>Bacillati</taxon>
        <taxon>Actinomycetota</taxon>
        <taxon>Actinomycetes</taxon>
        <taxon>Streptosporangiales</taxon>
        <taxon>Nocardiopsidaceae</taxon>
        <taxon>Nocardiopsis</taxon>
    </lineage>
</organism>
<feature type="signal peptide" evidence="2">
    <location>
        <begin position="1"/>
        <end position="22"/>
    </location>
</feature>
<evidence type="ECO:0000256" key="1">
    <source>
        <dbReference type="ARBA" id="ARBA00006987"/>
    </source>
</evidence>
<dbReference type="InterPro" id="IPR042100">
    <property type="entry name" value="Bug_dom1"/>
</dbReference>
<gene>
    <name evidence="3" type="ORF">ACFO4E_00485</name>
</gene>